<evidence type="ECO:0000313" key="2">
    <source>
        <dbReference type="Proteomes" id="UP001597469"/>
    </source>
</evidence>
<gene>
    <name evidence="1" type="ORF">ACFSUS_24415</name>
</gene>
<sequence>METTTKLLALYFAVSNPINQTANAQKSVAASCQYGSYEVRNLKHGLEFLSAFKALGWRIHQAWLIDVDGFRLTIPPEHIDDRLMNQLSDLSTWQHNINSLVFHSLY</sequence>
<evidence type="ECO:0000313" key="1">
    <source>
        <dbReference type="EMBL" id="MFD2573803.1"/>
    </source>
</evidence>
<organism evidence="1 2">
    <name type="scientific">Spirosoma soli</name>
    <dbReference type="NCBI Taxonomy" id="1770529"/>
    <lineage>
        <taxon>Bacteria</taxon>
        <taxon>Pseudomonadati</taxon>
        <taxon>Bacteroidota</taxon>
        <taxon>Cytophagia</taxon>
        <taxon>Cytophagales</taxon>
        <taxon>Cytophagaceae</taxon>
        <taxon>Spirosoma</taxon>
    </lineage>
</organism>
<accession>A0ABW5MA01</accession>
<name>A0ABW5MA01_9BACT</name>
<keyword evidence="2" id="KW-1185">Reference proteome</keyword>
<proteinExistence type="predicted"/>
<comment type="caution">
    <text evidence="1">The sequence shown here is derived from an EMBL/GenBank/DDBJ whole genome shotgun (WGS) entry which is preliminary data.</text>
</comment>
<dbReference type="RefSeq" id="WP_381526831.1">
    <property type="nucleotide sequence ID" value="NZ_JBHULN010000021.1"/>
</dbReference>
<protein>
    <submittedName>
        <fullName evidence="1">Uncharacterized protein</fullName>
    </submittedName>
</protein>
<dbReference type="Proteomes" id="UP001597469">
    <property type="component" value="Unassembled WGS sequence"/>
</dbReference>
<dbReference type="EMBL" id="JBHULN010000021">
    <property type="protein sequence ID" value="MFD2573803.1"/>
    <property type="molecule type" value="Genomic_DNA"/>
</dbReference>
<reference evidence="2" key="1">
    <citation type="journal article" date="2019" name="Int. J. Syst. Evol. Microbiol.">
        <title>The Global Catalogue of Microorganisms (GCM) 10K type strain sequencing project: providing services to taxonomists for standard genome sequencing and annotation.</title>
        <authorList>
            <consortium name="The Broad Institute Genomics Platform"/>
            <consortium name="The Broad Institute Genome Sequencing Center for Infectious Disease"/>
            <person name="Wu L."/>
            <person name="Ma J."/>
        </authorList>
    </citation>
    <scope>NUCLEOTIDE SEQUENCE [LARGE SCALE GENOMIC DNA]</scope>
    <source>
        <strain evidence="2">KCTC 42805</strain>
    </source>
</reference>